<protein>
    <submittedName>
        <fullName evidence="2">Uncharacterized protein</fullName>
    </submittedName>
</protein>
<keyword evidence="3" id="KW-1185">Reference proteome</keyword>
<organism evidence="2 3">
    <name type="scientific">Schizopora paradoxa</name>
    <dbReference type="NCBI Taxonomy" id="27342"/>
    <lineage>
        <taxon>Eukaryota</taxon>
        <taxon>Fungi</taxon>
        <taxon>Dikarya</taxon>
        <taxon>Basidiomycota</taxon>
        <taxon>Agaricomycotina</taxon>
        <taxon>Agaricomycetes</taxon>
        <taxon>Hymenochaetales</taxon>
        <taxon>Schizoporaceae</taxon>
        <taxon>Schizopora</taxon>
    </lineage>
</organism>
<accession>A0A0H2QYL6</accession>
<name>A0A0H2QYL6_9AGAM</name>
<dbReference type="EMBL" id="KQ086536">
    <property type="protein sequence ID" value="KLO04454.1"/>
    <property type="molecule type" value="Genomic_DNA"/>
</dbReference>
<evidence type="ECO:0000256" key="1">
    <source>
        <dbReference type="SAM" id="Phobius"/>
    </source>
</evidence>
<keyword evidence="1" id="KW-0812">Transmembrane</keyword>
<evidence type="ECO:0000313" key="3">
    <source>
        <dbReference type="Proteomes" id="UP000053477"/>
    </source>
</evidence>
<dbReference type="InParanoid" id="A0A0H2QYL6"/>
<gene>
    <name evidence="2" type="ORF">SCHPADRAFT_754325</name>
</gene>
<evidence type="ECO:0000313" key="2">
    <source>
        <dbReference type="EMBL" id="KLO04454.1"/>
    </source>
</evidence>
<proteinExistence type="predicted"/>
<dbReference type="AlphaFoldDB" id="A0A0H2QYL6"/>
<reference evidence="2 3" key="1">
    <citation type="submission" date="2015-04" db="EMBL/GenBank/DDBJ databases">
        <title>Complete genome sequence of Schizopora paradoxa KUC8140, a cosmopolitan wood degrader in East Asia.</title>
        <authorList>
            <consortium name="DOE Joint Genome Institute"/>
            <person name="Min B."/>
            <person name="Park H."/>
            <person name="Jang Y."/>
            <person name="Kim J.-J."/>
            <person name="Kim K.H."/>
            <person name="Pangilinan J."/>
            <person name="Lipzen A."/>
            <person name="Riley R."/>
            <person name="Grigoriev I.V."/>
            <person name="Spatafora J.W."/>
            <person name="Choi I.-G."/>
        </authorList>
    </citation>
    <scope>NUCLEOTIDE SEQUENCE [LARGE SCALE GENOMIC DNA]</scope>
    <source>
        <strain evidence="2 3">KUC8140</strain>
    </source>
</reference>
<keyword evidence="1" id="KW-0472">Membrane</keyword>
<feature type="transmembrane region" description="Helical" evidence="1">
    <location>
        <begin position="88"/>
        <end position="109"/>
    </location>
</feature>
<feature type="transmembrane region" description="Helical" evidence="1">
    <location>
        <begin position="55"/>
        <end position="76"/>
    </location>
</feature>
<dbReference type="Proteomes" id="UP000053477">
    <property type="component" value="Unassembled WGS sequence"/>
</dbReference>
<keyword evidence="1" id="KW-1133">Transmembrane helix</keyword>
<sequence>MQSYLSCRANPFYDFVDTASHLTDCDLPLCASRYCVGIWYRTSILYFLLARRDLVHIHLVVSIAGLLLASASPVKVSYTPFLKFMIRVMNLIFRFFGLTAHLSSFPRYFDNL</sequence>